<organism evidence="1 2">
    <name type="scientific">Halodurantibacterium flavum</name>
    <dbReference type="NCBI Taxonomy" id="1382802"/>
    <lineage>
        <taxon>Bacteria</taxon>
        <taxon>Pseudomonadati</taxon>
        <taxon>Pseudomonadota</taxon>
        <taxon>Alphaproteobacteria</taxon>
        <taxon>Rhodobacterales</taxon>
        <taxon>Paracoccaceae</taxon>
        <taxon>Halodurantibacterium</taxon>
    </lineage>
</organism>
<proteinExistence type="predicted"/>
<dbReference type="Pfam" id="PF06224">
    <property type="entry name" value="AlkZ-like"/>
    <property type="match status" value="1"/>
</dbReference>
<evidence type="ECO:0000313" key="1">
    <source>
        <dbReference type="EMBL" id="MFD1911334.1"/>
    </source>
</evidence>
<name>A0ABW4S1R7_9RHOB</name>
<comment type="caution">
    <text evidence="1">The sequence shown here is derived from an EMBL/GenBank/DDBJ whole genome shotgun (WGS) entry which is preliminary data.</text>
</comment>
<dbReference type="InterPro" id="IPR009351">
    <property type="entry name" value="AlkZ-like"/>
</dbReference>
<reference evidence="2" key="1">
    <citation type="journal article" date="2019" name="Int. J. Syst. Evol. Microbiol.">
        <title>The Global Catalogue of Microorganisms (GCM) 10K type strain sequencing project: providing services to taxonomists for standard genome sequencing and annotation.</title>
        <authorList>
            <consortium name="The Broad Institute Genomics Platform"/>
            <consortium name="The Broad Institute Genome Sequencing Center for Infectious Disease"/>
            <person name="Wu L."/>
            <person name="Ma J."/>
        </authorList>
    </citation>
    <scope>NUCLEOTIDE SEQUENCE [LARGE SCALE GENOMIC DNA]</scope>
    <source>
        <strain evidence="2">CGMCC 4.7242</strain>
    </source>
</reference>
<dbReference type="PANTHER" id="PTHR30528">
    <property type="entry name" value="CYTOPLASMIC PROTEIN"/>
    <property type="match status" value="1"/>
</dbReference>
<dbReference type="Proteomes" id="UP001597353">
    <property type="component" value="Unassembled WGS sequence"/>
</dbReference>
<dbReference type="RefSeq" id="WP_390259645.1">
    <property type="nucleotide sequence ID" value="NZ_JBHUGH010000003.1"/>
</dbReference>
<dbReference type="EMBL" id="JBHUGH010000003">
    <property type="protein sequence ID" value="MFD1911334.1"/>
    <property type="molecule type" value="Genomic_DNA"/>
</dbReference>
<accession>A0ABW4S1R7</accession>
<protein>
    <submittedName>
        <fullName evidence="1">DNA glycosylase AlkZ-like family protein</fullName>
    </submittedName>
</protein>
<evidence type="ECO:0000313" key="2">
    <source>
        <dbReference type="Proteomes" id="UP001597353"/>
    </source>
</evidence>
<gene>
    <name evidence="1" type="ORF">ACFSGJ_03785</name>
</gene>
<sequence length="148" mass="16896">MNPSCRHSNSSRVSRLHPERVPGWPPAFLHRDARRPRRIDGRALLAPFDPLIWERDRAERLFGFRYRIEIYVPAAKRQHGYYVLPFLLGDRLVARVDLKADRPKARLLVQAVHPEPDAPVGTAEALQAELAQLAQWLGLSEVSAQHKG</sequence>
<keyword evidence="2" id="KW-1185">Reference proteome</keyword>
<dbReference type="PANTHER" id="PTHR30528:SF0">
    <property type="entry name" value="CYTOPLASMIC PROTEIN"/>
    <property type="match status" value="1"/>
</dbReference>